<gene>
    <name evidence="1" type="ORF">BDN72DRAFT_835272</name>
</gene>
<sequence>MCDSNGFRCPPSGDDGGGGGDETIMSMMFTVTVSFEQDYDFEREYDSGAGTGRVDITCALASFIVTVVDIEEKGYDGVLALAGVCIGVVRCDEDWRILRRRLGFVSFEGVKKSVEHAHRMMTRTSLPKGRECLRDGRRGERSLLGISLEGRGLNTPEEGFGRILALDGKP</sequence>
<keyword evidence="2" id="KW-1185">Reference proteome</keyword>
<name>A0ACD3B4U9_9AGAR</name>
<reference evidence="1 2" key="1">
    <citation type="journal article" date="2019" name="Nat. Ecol. Evol.">
        <title>Megaphylogeny resolves global patterns of mushroom evolution.</title>
        <authorList>
            <person name="Varga T."/>
            <person name="Krizsan K."/>
            <person name="Foldi C."/>
            <person name="Dima B."/>
            <person name="Sanchez-Garcia M."/>
            <person name="Sanchez-Ramirez S."/>
            <person name="Szollosi G.J."/>
            <person name="Szarkandi J.G."/>
            <person name="Papp V."/>
            <person name="Albert L."/>
            <person name="Andreopoulos W."/>
            <person name="Angelini C."/>
            <person name="Antonin V."/>
            <person name="Barry K.W."/>
            <person name="Bougher N.L."/>
            <person name="Buchanan P."/>
            <person name="Buyck B."/>
            <person name="Bense V."/>
            <person name="Catcheside P."/>
            <person name="Chovatia M."/>
            <person name="Cooper J."/>
            <person name="Damon W."/>
            <person name="Desjardin D."/>
            <person name="Finy P."/>
            <person name="Geml J."/>
            <person name="Haridas S."/>
            <person name="Hughes K."/>
            <person name="Justo A."/>
            <person name="Karasinski D."/>
            <person name="Kautmanova I."/>
            <person name="Kiss B."/>
            <person name="Kocsube S."/>
            <person name="Kotiranta H."/>
            <person name="LaButti K.M."/>
            <person name="Lechner B.E."/>
            <person name="Liimatainen K."/>
            <person name="Lipzen A."/>
            <person name="Lukacs Z."/>
            <person name="Mihaltcheva S."/>
            <person name="Morgado L.N."/>
            <person name="Niskanen T."/>
            <person name="Noordeloos M.E."/>
            <person name="Ohm R.A."/>
            <person name="Ortiz-Santana B."/>
            <person name="Ovrebo C."/>
            <person name="Racz N."/>
            <person name="Riley R."/>
            <person name="Savchenko A."/>
            <person name="Shiryaev A."/>
            <person name="Soop K."/>
            <person name="Spirin V."/>
            <person name="Szebenyi C."/>
            <person name="Tomsovsky M."/>
            <person name="Tulloss R.E."/>
            <person name="Uehling J."/>
            <person name="Grigoriev I.V."/>
            <person name="Vagvolgyi C."/>
            <person name="Papp T."/>
            <person name="Martin F.M."/>
            <person name="Miettinen O."/>
            <person name="Hibbett D.S."/>
            <person name="Nagy L.G."/>
        </authorList>
    </citation>
    <scope>NUCLEOTIDE SEQUENCE [LARGE SCALE GENOMIC DNA]</scope>
    <source>
        <strain evidence="1 2">NL-1719</strain>
    </source>
</reference>
<dbReference type="Proteomes" id="UP000308600">
    <property type="component" value="Unassembled WGS sequence"/>
</dbReference>
<dbReference type="EMBL" id="ML208279">
    <property type="protein sequence ID" value="TFK72999.1"/>
    <property type="molecule type" value="Genomic_DNA"/>
</dbReference>
<evidence type="ECO:0000313" key="1">
    <source>
        <dbReference type="EMBL" id="TFK72999.1"/>
    </source>
</evidence>
<accession>A0ACD3B4U9</accession>
<evidence type="ECO:0000313" key="2">
    <source>
        <dbReference type="Proteomes" id="UP000308600"/>
    </source>
</evidence>
<proteinExistence type="predicted"/>
<organism evidence="1 2">
    <name type="scientific">Pluteus cervinus</name>
    <dbReference type="NCBI Taxonomy" id="181527"/>
    <lineage>
        <taxon>Eukaryota</taxon>
        <taxon>Fungi</taxon>
        <taxon>Dikarya</taxon>
        <taxon>Basidiomycota</taxon>
        <taxon>Agaricomycotina</taxon>
        <taxon>Agaricomycetes</taxon>
        <taxon>Agaricomycetidae</taxon>
        <taxon>Agaricales</taxon>
        <taxon>Pluteineae</taxon>
        <taxon>Pluteaceae</taxon>
        <taxon>Pluteus</taxon>
    </lineage>
</organism>
<protein>
    <submittedName>
        <fullName evidence="1">Uncharacterized protein</fullName>
    </submittedName>
</protein>